<reference evidence="7 8" key="1">
    <citation type="journal article" date="2019" name="BMC Genomics">
        <title>Chromosome level assembly and comparative genome analysis confirm lager-brewing yeasts originated from a single hybridization.</title>
        <authorList>
            <person name="Salazar A.N."/>
            <person name="Gorter de Vries A.R."/>
            <person name="van den Broek M."/>
            <person name="Brouwers N."/>
            <person name="de la Torre Cortes P."/>
            <person name="Kuijpers N.G.A."/>
            <person name="Daran J.G."/>
            <person name="Abeel T."/>
        </authorList>
    </citation>
    <scope>NUCLEOTIDE SEQUENCE [LARGE SCALE GENOMIC DNA]</scope>
    <source>
        <strain evidence="7 8">CBS 1483</strain>
    </source>
</reference>
<keyword evidence="5 6" id="KW-0968">Cytoplasmic vesicle</keyword>
<sequence>MAVDVPRAVINKLMLFTAAMVVLPVLTFFIIQQFTPNTLISGGLAAAMANVVLIVYIVVAFREDTEDHKVDGNKKED</sequence>
<dbReference type="GO" id="GO:0033116">
    <property type="term" value="C:endoplasmic reticulum-Golgi intermediate compartment membrane"/>
    <property type="evidence" value="ECO:0007669"/>
    <property type="project" value="UniProtKB-SubCell"/>
</dbReference>
<dbReference type="EMBL" id="CP048988">
    <property type="protein sequence ID" value="QID79638.1"/>
    <property type="molecule type" value="Genomic_DNA"/>
</dbReference>
<gene>
    <name evidence="7" type="primary">VMA21_1</name>
    <name evidence="7" type="ORF">GRS66_001915</name>
</gene>
<evidence type="ECO:0000256" key="6">
    <source>
        <dbReference type="HAMAP-Rule" id="MF_03058"/>
    </source>
</evidence>
<dbReference type="OrthoDB" id="160405at2759"/>
<dbReference type="Pfam" id="PF09446">
    <property type="entry name" value="VMA21"/>
    <property type="match status" value="1"/>
</dbReference>
<dbReference type="Proteomes" id="UP000501346">
    <property type="component" value="Chromosome ScVII"/>
</dbReference>
<protein>
    <submittedName>
        <fullName evidence="7">Vacuolar ATPase assembly integral membrane protein vma21</fullName>
    </submittedName>
</protein>
<evidence type="ECO:0000313" key="7">
    <source>
        <dbReference type="EMBL" id="QID79638.1"/>
    </source>
</evidence>
<evidence type="ECO:0000256" key="5">
    <source>
        <dbReference type="ARBA" id="ARBA00023329"/>
    </source>
</evidence>
<keyword evidence="8" id="KW-1185">Reference proteome</keyword>
<keyword evidence="3 6" id="KW-1133">Transmembrane helix</keyword>
<comment type="function">
    <text evidence="6">Functions with VOA1 in assembly of the integral membrane sector (also called V0 sector) of the V-ATPase in the endoplasmic reticulum. Escorts the assembled V0 sector in COPII vesicles. Also required for normal packaging of the SNARE BOS1 and possibly the ER to Golgi transport receptor ERV29.</text>
</comment>
<name>A0A6C1DRH5_SACPS</name>
<feature type="transmembrane region" description="Helical" evidence="6">
    <location>
        <begin position="12"/>
        <end position="32"/>
    </location>
</feature>
<dbReference type="InterPro" id="IPR019013">
    <property type="entry name" value="Vma21"/>
</dbReference>
<proteinExistence type="inferred from homology"/>
<feature type="transmembrane region" description="Helical" evidence="6">
    <location>
        <begin position="38"/>
        <end position="59"/>
    </location>
</feature>
<dbReference type="GO" id="GO:0012507">
    <property type="term" value="C:ER to Golgi transport vesicle membrane"/>
    <property type="evidence" value="ECO:0007669"/>
    <property type="project" value="UniProtKB-SubCell"/>
</dbReference>
<evidence type="ECO:0000256" key="3">
    <source>
        <dbReference type="ARBA" id="ARBA00022989"/>
    </source>
</evidence>
<keyword evidence="4 6" id="KW-0472">Membrane</keyword>
<dbReference type="PANTHER" id="PTHR31792:SF3">
    <property type="entry name" value="VACUOLAR ATPASE ASSEMBLY INTEGRAL MEMBRANE PROTEIN VMA21"/>
    <property type="match status" value="1"/>
</dbReference>
<evidence type="ECO:0000313" key="8">
    <source>
        <dbReference type="Proteomes" id="UP000501346"/>
    </source>
</evidence>
<dbReference type="PANTHER" id="PTHR31792">
    <property type="entry name" value="VACUOLAR ATPASE ASSEMBLY INTEGRAL MEMBRANE PROTEIN VMA21"/>
    <property type="match status" value="1"/>
</dbReference>
<comment type="similarity">
    <text evidence="6">Belongs to the VMA21 family.</text>
</comment>
<evidence type="ECO:0000256" key="4">
    <source>
        <dbReference type="ARBA" id="ARBA00023136"/>
    </source>
</evidence>
<dbReference type="AlphaFoldDB" id="A0A6C1DRH5"/>
<dbReference type="GO" id="GO:0005789">
    <property type="term" value="C:endoplasmic reticulum membrane"/>
    <property type="evidence" value="ECO:0007669"/>
    <property type="project" value="UniProtKB-SubCell"/>
</dbReference>
<keyword evidence="1 6" id="KW-0812">Transmembrane</keyword>
<dbReference type="GO" id="GO:0070072">
    <property type="term" value="P:vacuolar proton-transporting V-type ATPase complex assembly"/>
    <property type="evidence" value="ECO:0007669"/>
    <property type="project" value="UniProtKB-UniRule"/>
</dbReference>
<accession>A0A6C1DRH5</accession>
<dbReference type="SMR" id="A0A6C1DRH5"/>
<feature type="short sequence motif" description="Prevents secretion from ER" evidence="6">
    <location>
        <begin position="74"/>
        <end position="77"/>
    </location>
</feature>
<comment type="subcellular location">
    <subcellularLocation>
        <location evidence="6">Endoplasmic reticulum membrane</location>
        <topology evidence="6">Multi-pass membrane protein</topology>
    </subcellularLocation>
    <subcellularLocation>
        <location evidence="6">Endoplasmic reticulum-Golgi intermediate compartment membrane</location>
        <topology evidence="6">Multi-pass membrane protein</topology>
    </subcellularLocation>
    <subcellularLocation>
        <location evidence="6">Cytoplasmic vesicle</location>
        <location evidence="6">COPII-coated vesicle membrane</location>
        <topology evidence="6">Multi-pass membrane protein</topology>
    </subcellularLocation>
</comment>
<dbReference type="HAMAP" id="MF_03058">
    <property type="entry name" value="VMA21"/>
    <property type="match status" value="1"/>
</dbReference>
<evidence type="ECO:0000256" key="1">
    <source>
        <dbReference type="ARBA" id="ARBA00022692"/>
    </source>
</evidence>
<evidence type="ECO:0000256" key="2">
    <source>
        <dbReference type="ARBA" id="ARBA00022824"/>
    </source>
</evidence>
<keyword evidence="2 6" id="KW-0256">Endoplasmic reticulum</keyword>
<organism evidence="7 8">
    <name type="scientific">Saccharomyces pastorianus</name>
    <name type="common">Lager yeast</name>
    <name type="synonym">Saccharomyces cerevisiae x Saccharomyces eubayanus</name>
    <dbReference type="NCBI Taxonomy" id="27292"/>
    <lineage>
        <taxon>Eukaryota</taxon>
        <taxon>Fungi</taxon>
        <taxon>Dikarya</taxon>
        <taxon>Ascomycota</taxon>
        <taxon>Saccharomycotina</taxon>
        <taxon>Saccharomycetes</taxon>
        <taxon>Saccharomycetales</taxon>
        <taxon>Saccharomycetaceae</taxon>
        <taxon>Saccharomyces</taxon>
    </lineage>
</organism>